<proteinExistence type="predicted"/>
<dbReference type="PROSITE" id="PS51007">
    <property type="entry name" value="CYTC"/>
    <property type="match status" value="1"/>
</dbReference>
<dbReference type="Pfam" id="PF03150">
    <property type="entry name" value="CCP_MauG"/>
    <property type="match status" value="1"/>
</dbReference>
<organism evidence="10 11">
    <name type="scientific">Algivirga pacifica</name>
    <dbReference type="NCBI Taxonomy" id="1162670"/>
    <lineage>
        <taxon>Bacteria</taxon>
        <taxon>Pseudomonadati</taxon>
        <taxon>Bacteroidota</taxon>
        <taxon>Cytophagia</taxon>
        <taxon>Cytophagales</taxon>
        <taxon>Flammeovirgaceae</taxon>
        <taxon>Algivirga</taxon>
    </lineage>
</organism>
<protein>
    <submittedName>
        <fullName evidence="10">Cytochrome c peroxidase</fullName>
    </submittedName>
</protein>
<evidence type="ECO:0000256" key="2">
    <source>
        <dbReference type="ARBA" id="ARBA00022617"/>
    </source>
</evidence>
<dbReference type="SUPFAM" id="SSF46626">
    <property type="entry name" value="Cytochrome c"/>
    <property type="match status" value="2"/>
</dbReference>
<comment type="caution">
    <text evidence="10">The sequence shown here is derived from an EMBL/GenBank/DDBJ whole genome shotgun (WGS) entry which is preliminary data.</text>
</comment>
<keyword evidence="11" id="KW-1185">Reference proteome</keyword>
<dbReference type="InterPro" id="IPR051395">
    <property type="entry name" value="Cytochrome_c_Peroxidase/MauG"/>
</dbReference>
<evidence type="ECO:0000313" key="10">
    <source>
        <dbReference type="EMBL" id="GAA4822179.1"/>
    </source>
</evidence>
<dbReference type="RefSeq" id="WP_345368663.1">
    <property type="nucleotide sequence ID" value="NZ_BAABJX010000006.1"/>
</dbReference>
<evidence type="ECO:0000256" key="6">
    <source>
        <dbReference type="ARBA" id="ARBA00023002"/>
    </source>
</evidence>
<keyword evidence="10" id="KW-0575">Peroxidase</keyword>
<gene>
    <name evidence="10" type="ORF">GCM10023331_03140</name>
</gene>
<dbReference type="Proteomes" id="UP001500298">
    <property type="component" value="Unassembled WGS sequence"/>
</dbReference>
<dbReference type="InterPro" id="IPR009056">
    <property type="entry name" value="Cyt_c-like_dom"/>
</dbReference>
<keyword evidence="4" id="KW-0732">Signal</keyword>
<evidence type="ECO:0000256" key="4">
    <source>
        <dbReference type="ARBA" id="ARBA00022729"/>
    </source>
</evidence>
<dbReference type="PANTHER" id="PTHR30600">
    <property type="entry name" value="CYTOCHROME C PEROXIDASE-RELATED"/>
    <property type="match status" value="1"/>
</dbReference>
<dbReference type="InterPro" id="IPR026259">
    <property type="entry name" value="MauG/Cytc_peroxidase"/>
</dbReference>
<feature type="domain" description="Cytochrome c" evidence="9">
    <location>
        <begin position="188"/>
        <end position="313"/>
    </location>
</feature>
<evidence type="ECO:0000256" key="1">
    <source>
        <dbReference type="ARBA" id="ARBA00004418"/>
    </source>
</evidence>
<sequence length="313" mass="34980">MRFILYAIFAVICIACTNGNFSNNQERKEHNPSTLAGEQLGARLFFDPALSVNGKVSCASCHQPQHGFADTVAFSKGVTGKSLLRHTPSLWNAKKQQALFWDGGARNLESAAFGPLRHVDEMGNQDLNLLLSRLKNKGDYPVLFKEAFGSDTITSAALVRALAQYQRIILPPKSRYDSVLQGTLVFSEVETKGKKLFERYCTSCHTTPDFTDYAYHNNGLDSQFSSDKEGVYQGRYRITLDSLDMGKFKTPSLIGVSKTAPYMHDGRFKTLNEVLEHYRYAIKKSKTLSPLLNNGIPLSDEEQQALKSFLETL</sequence>
<dbReference type="PANTHER" id="PTHR30600:SF10">
    <property type="entry name" value="BLL6722 PROTEIN"/>
    <property type="match status" value="1"/>
</dbReference>
<evidence type="ECO:0000256" key="3">
    <source>
        <dbReference type="ARBA" id="ARBA00022723"/>
    </source>
</evidence>
<evidence type="ECO:0000256" key="7">
    <source>
        <dbReference type="ARBA" id="ARBA00023004"/>
    </source>
</evidence>
<accession>A0ABP9CZL9</accession>
<dbReference type="Gene3D" id="1.10.760.10">
    <property type="entry name" value="Cytochrome c-like domain"/>
    <property type="match status" value="2"/>
</dbReference>
<keyword evidence="2 8" id="KW-0349">Heme</keyword>
<dbReference type="InterPro" id="IPR004852">
    <property type="entry name" value="Di-haem_cyt_c_peroxidsae"/>
</dbReference>
<dbReference type="GO" id="GO:0004601">
    <property type="term" value="F:peroxidase activity"/>
    <property type="evidence" value="ECO:0007669"/>
    <property type="project" value="UniProtKB-KW"/>
</dbReference>
<evidence type="ECO:0000313" key="11">
    <source>
        <dbReference type="Proteomes" id="UP001500298"/>
    </source>
</evidence>
<dbReference type="EMBL" id="BAABJX010000006">
    <property type="protein sequence ID" value="GAA4822179.1"/>
    <property type="molecule type" value="Genomic_DNA"/>
</dbReference>
<evidence type="ECO:0000259" key="9">
    <source>
        <dbReference type="PROSITE" id="PS51007"/>
    </source>
</evidence>
<keyword evidence="7 8" id="KW-0408">Iron</keyword>
<keyword evidence="3 8" id="KW-0479">Metal-binding</keyword>
<evidence type="ECO:0000256" key="5">
    <source>
        <dbReference type="ARBA" id="ARBA00022764"/>
    </source>
</evidence>
<name>A0ABP9CZL9_9BACT</name>
<dbReference type="PIRSF" id="PIRSF000294">
    <property type="entry name" value="Cytochrome-c_peroxidase"/>
    <property type="match status" value="1"/>
</dbReference>
<keyword evidence="5" id="KW-0574">Periplasm</keyword>
<dbReference type="InterPro" id="IPR036909">
    <property type="entry name" value="Cyt_c-like_dom_sf"/>
</dbReference>
<dbReference type="Pfam" id="PF00034">
    <property type="entry name" value="Cytochrom_C"/>
    <property type="match status" value="1"/>
</dbReference>
<keyword evidence="6" id="KW-0560">Oxidoreductase</keyword>
<reference evidence="11" key="1">
    <citation type="journal article" date="2019" name="Int. J. Syst. Evol. Microbiol.">
        <title>The Global Catalogue of Microorganisms (GCM) 10K type strain sequencing project: providing services to taxonomists for standard genome sequencing and annotation.</title>
        <authorList>
            <consortium name="The Broad Institute Genomics Platform"/>
            <consortium name="The Broad Institute Genome Sequencing Center for Infectious Disease"/>
            <person name="Wu L."/>
            <person name="Ma J."/>
        </authorList>
    </citation>
    <scope>NUCLEOTIDE SEQUENCE [LARGE SCALE GENOMIC DNA]</scope>
    <source>
        <strain evidence="11">JCM 18326</strain>
    </source>
</reference>
<comment type="subcellular location">
    <subcellularLocation>
        <location evidence="1">Periplasm</location>
    </subcellularLocation>
</comment>
<evidence type="ECO:0000256" key="8">
    <source>
        <dbReference type="PROSITE-ProRule" id="PRU00433"/>
    </source>
</evidence>